<dbReference type="Proteomes" id="UP000265520">
    <property type="component" value="Unassembled WGS sequence"/>
</dbReference>
<name>A0A392V9L0_9FABA</name>
<feature type="non-terminal residue" evidence="1">
    <location>
        <position position="1"/>
    </location>
</feature>
<protein>
    <submittedName>
        <fullName evidence="1">Uncharacterized protein</fullName>
    </submittedName>
</protein>
<sequence length="43" mass="4595">GTGHLAANLRYGVTHLTYEAKTPHTMAENQIMEAARAEAAAAR</sequence>
<evidence type="ECO:0000313" key="1">
    <source>
        <dbReference type="EMBL" id="MCI84113.1"/>
    </source>
</evidence>
<proteinExistence type="predicted"/>
<keyword evidence="2" id="KW-1185">Reference proteome</keyword>
<dbReference type="AlphaFoldDB" id="A0A392V9L0"/>
<accession>A0A392V9L0</accession>
<organism evidence="1 2">
    <name type="scientific">Trifolium medium</name>
    <dbReference type="NCBI Taxonomy" id="97028"/>
    <lineage>
        <taxon>Eukaryota</taxon>
        <taxon>Viridiplantae</taxon>
        <taxon>Streptophyta</taxon>
        <taxon>Embryophyta</taxon>
        <taxon>Tracheophyta</taxon>
        <taxon>Spermatophyta</taxon>
        <taxon>Magnoliopsida</taxon>
        <taxon>eudicotyledons</taxon>
        <taxon>Gunneridae</taxon>
        <taxon>Pentapetalae</taxon>
        <taxon>rosids</taxon>
        <taxon>fabids</taxon>
        <taxon>Fabales</taxon>
        <taxon>Fabaceae</taxon>
        <taxon>Papilionoideae</taxon>
        <taxon>50 kb inversion clade</taxon>
        <taxon>NPAAA clade</taxon>
        <taxon>Hologalegina</taxon>
        <taxon>IRL clade</taxon>
        <taxon>Trifolieae</taxon>
        <taxon>Trifolium</taxon>
    </lineage>
</organism>
<comment type="caution">
    <text evidence="1">The sequence shown here is derived from an EMBL/GenBank/DDBJ whole genome shotgun (WGS) entry which is preliminary data.</text>
</comment>
<evidence type="ECO:0000313" key="2">
    <source>
        <dbReference type="Proteomes" id="UP000265520"/>
    </source>
</evidence>
<reference evidence="1 2" key="1">
    <citation type="journal article" date="2018" name="Front. Plant Sci.">
        <title>Red Clover (Trifolium pratense) and Zigzag Clover (T. medium) - A Picture of Genomic Similarities and Differences.</title>
        <authorList>
            <person name="Dluhosova J."/>
            <person name="Istvanek J."/>
            <person name="Nedelnik J."/>
            <person name="Repkova J."/>
        </authorList>
    </citation>
    <scope>NUCLEOTIDE SEQUENCE [LARGE SCALE GENOMIC DNA]</scope>
    <source>
        <strain evidence="2">cv. 10/8</strain>
        <tissue evidence="1">Leaf</tissue>
    </source>
</reference>
<dbReference type="EMBL" id="LXQA011083053">
    <property type="protein sequence ID" value="MCI84113.1"/>
    <property type="molecule type" value="Genomic_DNA"/>
</dbReference>